<gene>
    <name evidence="13" type="primary">ggt</name>
    <name evidence="13" type="ORF">GRI42_11245</name>
</gene>
<evidence type="ECO:0000256" key="4">
    <source>
        <dbReference type="ARBA" id="ARBA00022679"/>
    </source>
</evidence>
<keyword evidence="11" id="KW-0317">Glutathione biosynthesis</keyword>
<feature type="chain" id="PRO_5032971829" description="Glutathione hydrolase proenzyme" evidence="12">
    <location>
        <begin position="23"/>
        <end position="569"/>
    </location>
</feature>
<evidence type="ECO:0000256" key="2">
    <source>
        <dbReference type="ARBA" id="ARBA00001089"/>
    </source>
</evidence>
<feature type="binding site" evidence="10">
    <location>
        <position position="99"/>
    </location>
    <ligand>
        <name>L-glutamate</name>
        <dbReference type="ChEBI" id="CHEBI:29985"/>
    </ligand>
</feature>
<dbReference type="OrthoDB" id="9781342at2"/>
<dbReference type="PANTHER" id="PTHR43199:SF1">
    <property type="entry name" value="GLUTATHIONE HYDROLASE PROENZYME"/>
    <property type="match status" value="1"/>
</dbReference>
<dbReference type="InterPro" id="IPR043137">
    <property type="entry name" value="GGT_ssub_C"/>
</dbReference>
<feature type="binding site" evidence="10">
    <location>
        <position position="475"/>
    </location>
    <ligand>
        <name>L-glutamate</name>
        <dbReference type="ChEBI" id="CHEBI:29985"/>
    </ligand>
</feature>
<dbReference type="EMBL" id="WTYF01000004">
    <property type="protein sequence ID" value="MXO51876.1"/>
    <property type="molecule type" value="Genomic_DNA"/>
</dbReference>
<evidence type="ECO:0000256" key="5">
    <source>
        <dbReference type="ARBA" id="ARBA00022801"/>
    </source>
</evidence>
<accession>A0A844Y215</accession>
<dbReference type="Pfam" id="PF01019">
    <property type="entry name" value="G_glu_transpept"/>
    <property type="match status" value="1"/>
</dbReference>
<feature type="binding site" evidence="10">
    <location>
        <position position="428"/>
    </location>
    <ligand>
        <name>L-glutamate</name>
        <dbReference type="ChEBI" id="CHEBI:29985"/>
    </ligand>
</feature>
<dbReference type="EC" id="3.4.19.13" evidence="11"/>
<dbReference type="GO" id="GO:0006751">
    <property type="term" value="P:glutathione catabolic process"/>
    <property type="evidence" value="ECO:0007669"/>
    <property type="project" value="UniProtKB-UniRule"/>
</dbReference>
<dbReference type="PANTHER" id="PTHR43199">
    <property type="entry name" value="GLUTATHIONE HYDROLASE"/>
    <property type="match status" value="1"/>
</dbReference>
<name>A0A844Y215_9SPHN</name>
<comment type="pathway">
    <text evidence="11">Sulfur metabolism; glutathione metabolism.</text>
</comment>
<dbReference type="NCBIfam" id="TIGR00066">
    <property type="entry name" value="g_glut_trans"/>
    <property type="match status" value="1"/>
</dbReference>
<sequence>MTRIATISLVALALSGCATLPATQPAASAQASVGAVSAADPRAQEAGEEILRKGGSATDAAIAVMLALTVVEPQSSGIGGGGFLVRGEADGDVTTFDGRETAPAGATPDWFLAEDGSVPPFIESVRSGLSVGVPGNIALAAKAHGEHGRLAWAELFKPSIRLAREGFRINPRMHDALGRSRTTAAHSAAAQAMFYDASGEPLPAGTLVRNEELARTFEKIAAGGAEAFYKGEHALAIATTVAADTPKPGAMTYSDVTEYEAKERGAVCSSYRAYRICSMGPPTSGGIAVQQILGQLERFDLRALGADNPVTWHLFVEAQRLAYADRELYLADSDFVSVPVAGLLDKSYLAERSALISPDRSIEVAEAGRPRGAPIALADGDEPEEHGTSHLAVVDGEGTMVSYTSTIESAFGSGLMVGGYYLNNELTDFSRSPQVNGRLVANRVEGGKRPRSSMSPTVVYDPQGNAFMVVGAAGGSTIPITTTRAIIGAIDFGLHAEEALGLPFLMAFGERVLLEEGTWLEEKAEAFRALGHTQLMIRPAPIKGGALVKRDGRWQSARDPRLEGQLDMP</sequence>
<dbReference type="Proteomes" id="UP000444185">
    <property type="component" value="Unassembled WGS sequence"/>
</dbReference>
<dbReference type="PROSITE" id="PS51257">
    <property type="entry name" value="PROKAR_LIPOPROTEIN"/>
    <property type="match status" value="1"/>
</dbReference>
<dbReference type="GO" id="GO:0036374">
    <property type="term" value="F:glutathione hydrolase activity"/>
    <property type="evidence" value="ECO:0007669"/>
    <property type="project" value="UniProtKB-UniRule"/>
</dbReference>
<dbReference type="InterPro" id="IPR051792">
    <property type="entry name" value="GGT_bact"/>
</dbReference>
<comment type="similarity">
    <text evidence="3 11">Belongs to the gamma-glutamyltransferase family.</text>
</comment>
<evidence type="ECO:0000313" key="14">
    <source>
        <dbReference type="Proteomes" id="UP000444185"/>
    </source>
</evidence>
<feature type="binding site" evidence="10">
    <location>
        <begin position="452"/>
        <end position="453"/>
    </location>
    <ligand>
        <name>L-glutamate</name>
        <dbReference type="ChEBI" id="CHEBI:29985"/>
    </ligand>
</feature>
<dbReference type="InterPro" id="IPR000101">
    <property type="entry name" value="GGT_peptidase"/>
</dbReference>
<evidence type="ECO:0000313" key="13">
    <source>
        <dbReference type="EMBL" id="MXO51876.1"/>
    </source>
</evidence>
<keyword evidence="5 11" id="KW-0378">Hydrolase</keyword>
<dbReference type="Gene3D" id="1.10.246.130">
    <property type="match status" value="1"/>
</dbReference>
<evidence type="ECO:0000256" key="6">
    <source>
        <dbReference type="ARBA" id="ARBA00023145"/>
    </source>
</evidence>
<keyword evidence="7 11" id="KW-0012">Acyltransferase</keyword>
<keyword evidence="6 11" id="KW-0865">Zymogen</keyword>
<dbReference type="InterPro" id="IPR043138">
    <property type="entry name" value="GGT_lsub"/>
</dbReference>
<evidence type="ECO:0000256" key="8">
    <source>
        <dbReference type="ARBA" id="ARBA00047417"/>
    </source>
</evidence>
<comment type="caution">
    <text evidence="13">The sequence shown here is derived from an EMBL/GenBank/DDBJ whole genome shotgun (WGS) entry which is preliminary data.</text>
</comment>
<proteinExistence type="inferred from homology"/>
<dbReference type="PRINTS" id="PR01210">
    <property type="entry name" value="GGTRANSPTASE"/>
</dbReference>
<dbReference type="GO" id="GO:0103068">
    <property type="term" value="F:leukotriene C4 gamma-glutamyl transferase activity"/>
    <property type="evidence" value="ECO:0007669"/>
    <property type="project" value="UniProtKB-EC"/>
</dbReference>
<reference evidence="13 14" key="1">
    <citation type="submission" date="2019-12" db="EMBL/GenBank/DDBJ databases">
        <title>Genomic-based taxomic classification of the family Erythrobacteraceae.</title>
        <authorList>
            <person name="Xu L."/>
        </authorList>
    </citation>
    <scope>NUCLEOTIDE SEQUENCE [LARGE SCALE GENOMIC DNA]</scope>
    <source>
        <strain evidence="13 14">DSM 16225</strain>
    </source>
</reference>
<comment type="catalytic activity">
    <reaction evidence="8 11">
        <text>an N-terminal (5-L-glutamyl)-[peptide] + an alpha-amino acid = 5-L-glutamyl amino acid + an N-terminal L-alpha-aminoacyl-[peptide]</text>
        <dbReference type="Rhea" id="RHEA:23904"/>
        <dbReference type="Rhea" id="RHEA-COMP:9780"/>
        <dbReference type="Rhea" id="RHEA-COMP:9795"/>
        <dbReference type="ChEBI" id="CHEBI:77644"/>
        <dbReference type="ChEBI" id="CHEBI:78597"/>
        <dbReference type="ChEBI" id="CHEBI:78599"/>
        <dbReference type="ChEBI" id="CHEBI:78608"/>
        <dbReference type="EC" id="2.3.2.2"/>
    </reaction>
</comment>
<comment type="catalytic activity">
    <reaction evidence="1 11">
        <text>an S-substituted glutathione + H2O = an S-substituted L-cysteinylglycine + L-glutamate</text>
        <dbReference type="Rhea" id="RHEA:59468"/>
        <dbReference type="ChEBI" id="CHEBI:15377"/>
        <dbReference type="ChEBI" id="CHEBI:29985"/>
        <dbReference type="ChEBI" id="CHEBI:90779"/>
        <dbReference type="ChEBI" id="CHEBI:143103"/>
        <dbReference type="EC" id="3.4.19.13"/>
    </reaction>
</comment>
<dbReference type="UniPathway" id="UPA00204"/>
<dbReference type="RefSeq" id="WP_160608573.1">
    <property type="nucleotide sequence ID" value="NZ_WTYF01000004.1"/>
</dbReference>
<comment type="catalytic activity">
    <reaction evidence="2 11">
        <text>glutathione + H2O = L-cysteinylglycine + L-glutamate</text>
        <dbReference type="Rhea" id="RHEA:28807"/>
        <dbReference type="ChEBI" id="CHEBI:15377"/>
        <dbReference type="ChEBI" id="CHEBI:29985"/>
        <dbReference type="ChEBI" id="CHEBI:57925"/>
        <dbReference type="ChEBI" id="CHEBI:61694"/>
        <dbReference type="EC" id="3.4.19.13"/>
    </reaction>
</comment>
<dbReference type="AlphaFoldDB" id="A0A844Y215"/>
<protein>
    <recommendedName>
        <fullName evidence="11">Glutathione hydrolase proenzyme</fullName>
        <ecNumber evidence="11">2.3.2.2</ecNumber>
        <ecNumber evidence="11">3.4.19.13</ecNumber>
    </recommendedName>
    <component>
        <recommendedName>
            <fullName evidence="11">Glutathione hydrolase large chain</fullName>
        </recommendedName>
    </component>
    <component>
        <recommendedName>
            <fullName evidence="11">Glutathione hydrolase small chain</fullName>
        </recommendedName>
    </component>
</protein>
<dbReference type="Gene3D" id="3.60.20.40">
    <property type="match status" value="1"/>
</dbReference>
<dbReference type="SUPFAM" id="SSF56235">
    <property type="entry name" value="N-terminal nucleophile aminohydrolases (Ntn hydrolases)"/>
    <property type="match status" value="1"/>
</dbReference>
<keyword evidence="4 11" id="KW-0808">Transferase</keyword>
<dbReference type="InterPro" id="IPR029055">
    <property type="entry name" value="Ntn_hydrolases_N"/>
</dbReference>
<comment type="PTM">
    <text evidence="11">Cleaved by autocatalysis into a large and a small subunit.</text>
</comment>
<evidence type="ECO:0000256" key="9">
    <source>
        <dbReference type="PIRSR" id="PIRSR600101-1"/>
    </source>
</evidence>
<organism evidence="13 14">
    <name type="scientific">Qipengyuania gaetbuli</name>
    <dbReference type="NCBI Taxonomy" id="266952"/>
    <lineage>
        <taxon>Bacteria</taxon>
        <taxon>Pseudomonadati</taxon>
        <taxon>Pseudomonadota</taxon>
        <taxon>Alphaproteobacteria</taxon>
        <taxon>Sphingomonadales</taxon>
        <taxon>Erythrobacteraceae</taxon>
        <taxon>Qipengyuania</taxon>
    </lineage>
</organism>
<evidence type="ECO:0000256" key="3">
    <source>
        <dbReference type="ARBA" id="ARBA00009381"/>
    </source>
</evidence>
<comment type="subunit">
    <text evidence="11">This enzyme consists of two polypeptide chains, which are synthesized in precursor form from a single polypeptide.</text>
</comment>
<evidence type="ECO:0000256" key="11">
    <source>
        <dbReference type="RuleBase" id="RU368036"/>
    </source>
</evidence>
<evidence type="ECO:0000256" key="1">
    <source>
        <dbReference type="ARBA" id="ARBA00001049"/>
    </source>
</evidence>
<evidence type="ECO:0000256" key="12">
    <source>
        <dbReference type="SAM" id="SignalP"/>
    </source>
</evidence>
<keyword evidence="14" id="KW-1185">Reference proteome</keyword>
<dbReference type="EC" id="2.3.2.2" evidence="11"/>
<feature type="signal peptide" evidence="12">
    <location>
        <begin position="1"/>
        <end position="22"/>
    </location>
</feature>
<evidence type="ECO:0000256" key="7">
    <source>
        <dbReference type="ARBA" id="ARBA00023315"/>
    </source>
</evidence>
<dbReference type="GO" id="GO:0006750">
    <property type="term" value="P:glutathione biosynthetic process"/>
    <property type="evidence" value="ECO:0007669"/>
    <property type="project" value="UniProtKB-KW"/>
</dbReference>
<feature type="active site" description="Nucleophile" evidence="9">
    <location>
        <position position="388"/>
    </location>
</feature>
<evidence type="ECO:0000256" key="10">
    <source>
        <dbReference type="PIRSR" id="PIRSR600101-2"/>
    </source>
</evidence>
<keyword evidence="12" id="KW-0732">Signal</keyword>